<dbReference type="EMBL" id="JABEQE010000002">
    <property type="protein sequence ID" value="MBB2171353.1"/>
    <property type="molecule type" value="Genomic_DNA"/>
</dbReference>
<dbReference type="Pfam" id="PF04230">
    <property type="entry name" value="PS_pyruv_trans"/>
    <property type="match status" value="1"/>
</dbReference>
<dbReference type="AlphaFoldDB" id="A0A7W4IYR7"/>
<evidence type="ECO:0000313" key="3">
    <source>
        <dbReference type="Proteomes" id="UP000577891"/>
    </source>
</evidence>
<name>A0A7W4IYR7_9PROT</name>
<feature type="domain" description="Polysaccharide pyruvyl transferase" evidence="1">
    <location>
        <begin position="20"/>
        <end position="187"/>
    </location>
</feature>
<evidence type="ECO:0000259" key="1">
    <source>
        <dbReference type="Pfam" id="PF04230"/>
    </source>
</evidence>
<keyword evidence="2" id="KW-0808">Transferase</keyword>
<protein>
    <submittedName>
        <fullName evidence="2">Polysaccharide pyruvyl transferase family protein</fullName>
    </submittedName>
</protein>
<organism evidence="2 3">
    <name type="scientific">Gluconacetobacter asukensis</name>
    <dbReference type="NCBI Taxonomy" id="1017181"/>
    <lineage>
        <taxon>Bacteria</taxon>
        <taxon>Pseudomonadati</taxon>
        <taxon>Pseudomonadota</taxon>
        <taxon>Alphaproteobacteria</taxon>
        <taxon>Acetobacterales</taxon>
        <taxon>Acetobacteraceae</taxon>
        <taxon>Gluconacetobacter</taxon>
    </lineage>
</organism>
<dbReference type="InterPro" id="IPR007345">
    <property type="entry name" value="Polysacch_pyruvyl_Trfase"/>
</dbReference>
<proteinExistence type="predicted"/>
<dbReference type="Proteomes" id="UP000577891">
    <property type="component" value="Unassembled WGS sequence"/>
</dbReference>
<dbReference type="GO" id="GO:0016740">
    <property type="term" value="F:transferase activity"/>
    <property type="evidence" value="ECO:0007669"/>
    <property type="project" value="UniProtKB-KW"/>
</dbReference>
<evidence type="ECO:0000313" key="2">
    <source>
        <dbReference type="EMBL" id="MBB2171353.1"/>
    </source>
</evidence>
<keyword evidence="3" id="KW-1185">Reference proteome</keyword>
<comment type="caution">
    <text evidence="2">The sequence shown here is derived from an EMBL/GenBank/DDBJ whole genome shotgun (WGS) entry which is preliminary data.</text>
</comment>
<sequence>MGDEISREVVEFISRKRVIHAPLEDADLLAVGSVLSFTKGWETASRKSPYVVWGTGSLEADVLLNQEKYLLSALRGPLTYSLFSNYIYNPLSVPFGDPGILVSAMWEQTGRKDYSWGIIPHHSQLEQDWVKRIHENTRRSIIIDTTNPDVRSIVEQISRCEFIASSSLHGLVFADSYRIPSIWLWNGPLHGGDMWKFLDYFSGIGRKLSRNFLCEALDDLNMLDSDIFDVSHFGNMSLICNRLIRNFPF</sequence>
<accession>A0A7W4IYR7</accession>
<dbReference type="RefSeq" id="WP_182977930.1">
    <property type="nucleotide sequence ID" value="NZ_BAABGB010000001.1"/>
</dbReference>
<gene>
    <name evidence="2" type="ORF">HLH35_04320</name>
</gene>
<reference evidence="2 3" key="1">
    <citation type="submission" date="2020-04" db="EMBL/GenBank/DDBJ databases">
        <title>Description of novel Gluconacetobacter.</title>
        <authorList>
            <person name="Sombolestani A."/>
        </authorList>
    </citation>
    <scope>NUCLEOTIDE SEQUENCE [LARGE SCALE GENOMIC DNA]</scope>
    <source>
        <strain evidence="2 3">LMG 27724</strain>
    </source>
</reference>